<feature type="chain" id="PRO_5010248019" evidence="9">
    <location>
        <begin position="24"/>
        <end position="425"/>
    </location>
</feature>
<reference evidence="12" key="1">
    <citation type="submission" date="2025-08" db="UniProtKB">
        <authorList>
            <consortium name="RefSeq"/>
        </authorList>
    </citation>
    <scope>IDENTIFICATION</scope>
</reference>
<keyword evidence="4" id="KW-0964">Secreted</keyword>
<name>A0A1S2ZI25_ERIEU</name>
<sequence>MGQPYQLPLVGLLLFALIPSQRCEICKVSKENYFRLSPLMRTLINSKHNKVVQDANILLSLRLTGFQNVSLDQELIQELKGSVRKSGANLTSGCLALIMLALGACQNPNKAFRYEPNLIGHLESKFQAEIKNIENYGNPLTNYYQLSMDVLALCLFNGSYSVTEVSQLLSPKNKTYYFGDQFSVDTASMAVLALTCVKNSVTNGQMESIITSHIESLVKQILSEKKGGLIGNIYSTGGAMQALFVSSDYYNKREWDCQKTQDAILSEIPQGVFSLPIAAAQVLPALMGKTYLDINRDSPCVYSSGDFHISTQEPLPPTPTQSASDILVRYSVVINETYSTSVTVPTGSVFLDVMEAAKKINETVFRFKVVDSSWGPYVTSVQGLTANSNERRYWELLSEGKPLSQGVGSYVVHDGENLEVRWSTY</sequence>
<evidence type="ECO:0000256" key="6">
    <source>
        <dbReference type="ARBA" id="ARBA00023285"/>
    </source>
</evidence>
<dbReference type="Pfam" id="PF01122">
    <property type="entry name" value="Cobalamin_bind"/>
    <property type="match status" value="1"/>
</dbReference>
<keyword evidence="3" id="KW-0813">Transport</keyword>
<keyword evidence="6 7" id="KW-0170">Cobalt</keyword>
<dbReference type="RefSeq" id="XP_007519688.1">
    <property type="nucleotide sequence ID" value="XM_007519626.2"/>
</dbReference>
<evidence type="ECO:0000256" key="1">
    <source>
        <dbReference type="ARBA" id="ARBA00004613"/>
    </source>
</evidence>
<feature type="binding site" evidence="7">
    <location>
        <position position="281"/>
    </location>
    <ligand>
        <name>cyanocob(III)alamin</name>
        <dbReference type="ChEBI" id="CHEBI:17439"/>
    </ligand>
</feature>
<dbReference type="GO" id="GO:0015889">
    <property type="term" value="P:cobalamin transport"/>
    <property type="evidence" value="ECO:0007669"/>
    <property type="project" value="InterPro"/>
</dbReference>
<dbReference type="Gene3D" id="1.50.10.20">
    <property type="match status" value="1"/>
</dbReference>
<evidence type="ECO:0000256" key="7">
    <source>
        <dbReference type="PIRSR" id="PIRSR602157-1"/>
    </source>
</evidence>
<dbReference type="FunCoup" id="A0A1S2ZI25">
    <property type="interactions" value="7"/>
</dbReference>
<accession>A0A1S2ZI25</accession>
<dbReference type="InterPro" id="IPR002157">
    <property type="entry name" value="Cbl-bd_prot"/>
</dbReference>
<dbReference type="GO" id="GO:0005615">
    <property type="term" value="C:extracellular space"/>
    <property type="evidence" value="ECO:0007669"/>
    <property type="project" value="TreeGrafter"/>
</dbReference>
<protein>
    <submittedName>
        <fullName evidence="12">Transcobalamin-1</fullName>
    </submittedName>
</protein>
<organism evidence="11 12">
    <name type="scientific">Erinaceus europaeus</name>
    <name type="common">Western European hedgehog</name>
    <dbReference type="NCBI Taxonomy" id="9365"/>
    <lineage>
        <taxon>Eukaryota</taxon>
        <taxon>Metazoa</taxon>
        <taxon>Chordata</taxon>
        <taxon>Craniata</taxon>
        <taxon>Vertebrata</taxon>
        <taxon>Euteleostomi</taxon>
        <taxon>Mammalia</taxon>
        <taxon>Eutheria</taxon>
        <taxon>Laurasiatheria</taxon>
        <taxon>Eulipotyphla</taxon>
        <taxon>Erinaceidae</taxon>
        <taxon>Erinaceinae</taxon>
        <taxon>Erinaceus</taxon>
    </lineage>
</organism>
<dbReference type="Pfam" id="PF14478">
    <property type="entry name" value="DUF4430"/>
    <property type="match status" value="1"/>
</dbReference>
<comment type="similarity">
    <text evidence="2">Belongs to the eukaryotic cobalamin transport proteins family.</text>
</comment>
<evidence type="ECO:0000256" key="4">
    <source>
        <dbReference type="ARBA" id="ARBA00022525"/>
    </source>
</evidence>
<feature type="binding site" evidence="7">
    <location>
        <position position="232"/>
    </location>
    <ligand>
        <name>cyanocob(III)alamin</name>
        <dbReference type="ChEBI" id="CHEBI:17439"/>
    </ligand>
</feature>
<feature type="binding site" evidence="7">
    <location>
        <begin position="377"/>
        <end position="378"/>
    </location>
    <ligand>
        <name>cyanocob(III)alamin</name>
        <dbReference type="ChEBI" id="CHEBI:17439"/>
    </ligand>
</feature>
<evidence type="ECO:0000256" key="5">
    <source>
        <dbReference type="ARBA" id="ARBA00022729"/>
    </source>
</evidence>
<keyword evidence="8" id="KW-1015">Disulfide bond</keyword>
<proteinExistence type="inferred from homology"/>
<evidence type="ECO:0000256" key="9">
    <source>
        <dbReference type="SAM" id="SignalP"/>
    </source>
</evidence>
<evidence type="ECO:0000259" key="10">
    <source>
        <dbReference type="Pfam" id="PF14478"/>
    </source>
</evidence>
<feature type="disulfide bond" evidence="8">
    <location>
        <begin position="154"/>
        <end position="196"/>
    </location>
</feature>
<dbReference type="InterPro" id="IPR051588">
    <property type="entry name" value="Cobalamin_Transport"/>
</dbReference>
<feature type="binding site" evidence="7">
    <location>
        <position position="403"/>
    </location>
    <ligand>
        <name>cyanocob(III)alamin</name>
        <dbReference type="ChEBI" id="CHEBI:17439"/>
    </ligand>
</feature>
<evidence type="ECO:0000256" key="3">
    <source>
        <dbReference type="ARBA" id="ARBA00022426"/>
    </source>
</evidence>
<dbReference type="GO" id="GO:0006824">
    <property type="term" value="P:cobalt ion transport"/>
    <property type="evidence" value="ECO:0007669"/>
    <property type="project" value="UniProtKB-KW"/>
</dbReference>
<evidence type="ECO:0000256" key="8">
    <source>
        <dbReference type="PIRSR" id="PIRSR602157-2"/>
    </source>
</evidence>
<keyword evidence="5 9" id="KW-0732">Signal</keyword>
<feature type="signal peptide" evidence="9">
    <location>
        <begin position="1"/>
        <end position="23"/>
    </location>
</feature>
<dbReference type="OrthoDB" id="6343110at2759"/>
<evidence type="ECO:0000256" key="2">
    <source>
        <dbReference type="ARBA" id="ARBA00006449"/>
    </source>
</evidence>
<feature type="domain" description="Transcobalamin-like C-terminal" evidence="10">
    <location>
        <begin position="347"/>
        <end position="423"/>
    </location>
</feature>
<feature type="disulfide bond" evidence="8">
    <location>
        <begin position="105"/>
        <end position="300"/>
    </location>
</feature>
<dbReference type="eggNOG" id="ENOG502QT7B">
    <property type="taxonomic scope" value="Eukaryota"/>
</dbReference>
<keyword evidence="11" id="KW-1185">Reference proteome</keyword>
<dbReference type="InterPro" id="IPR027954">
    <property type="entry name" value="Transcobalamin-like_C"/>
</dbReference>
<feature type="binding site" evidence="7">
    <location>
        <position position="425"/>
    </location>
    <ligand>
        <name>cyanocob(III)alamin</name>
        <dbReference type="ChEBI" id="CHEBI:17439"/>
    </ligand>
</feature>
<feature type="binding site" evidence="7">
    <location>
        <begin position="141"/>
        <end position="145"/>
    </location>
    <ligand>
        <name>cyanocob(III)alamin</name>
        <dbReference type="ChEBI" id="CHEBI:17439"/>
    </ligand>
</feature>
<comment type="subcellular location">
    <subcellularLocation>
        <location evidence="1">Secreted</location>
    </subcellularLocation>
</comment>
<dbReference type="PANTHER" id="PTHR10559">
    <property type="entry name" value="TRANSCOBALAMIN-1/GASTRIC INTRINSIC FACTOR"/>
    <property type="match status" value="1"/>
</dbReference>
<evidence type="ECO:0000313" key="12">
    <source>
        <dbReference type="RefSeq" id="XP_007519688.1"/>
    </source>
</evidence>
<dbReference type="Gene3D" id="2.170.130.30">
    <property type="match status" value="1"/>
</dbReference>
<feature type="disulfide bond" evidence="8">
    <location>
        <begin position="26"/>
        <end position="257"/>
    </location>
</feature>
<dbReference type="InParanoid" id="A0A1S2ZI25"/>
<feature type="binding site" evidence="7">
    <location>
        <begin position="394"/>
        <end position="396"/>
    </location>
    <ligand>
        <name>cyanocob(III)alamin</name>
        <dbReference type="ChEBI" id="CHEBI:17439"/>
    </ligand>
</feature>
<keyword evidence="3" id="KW-0171">Cobalt transport</keyword>
<dbReference type="GO" id="GO:0031419">
    <property type="term" value="F:cobalamin binding"/>
    <property type="evidence" value="ECO:0007669"/>
    <property type="project" value="InterPro"/>
</dbReference>
<dbReference type="GeneID" id="103110460"/>
<dbReference type="AlphaFoldDB" id="A0A1S2ZI25"/>
<evidence type="ECO:0000313" key="11">
    <source>
        <dbReference type="Proteomes" id="UP001652624"/>
    </source>
</evidence>
<dbReference type="CTD" id="6947"/>
<gene>
    <name evidence="12" type="primary">TCN1</name>
</gene>
<dbReference type="Proteomes" id="UP001652624">
    <property type="component" value="Chromosome 17"/>
</dbReference>
<feature type="binding site" evidence="7">
    <location>
        <position position="185"/>
    </location>
    <ligand>
        <name>cyanocob(III)alamin</name>
        <dbReference type="ChEBI" id="CHEBI:17439"/>
    </ligand>
</feature>
<keyword evidence="3" id="KW-0406">Ion transport</keyword>
<dbReference type="PANTHER" id="PTHR10559:SF13">
    <property type="entry name" value="TRANSCOBALAMIN-1"/>
    <property type="match status" value="1"/>
</dbReference>